<feature type="compositionally biased region" description="Low complexity" evidence="1">
    <location>
        <begin position="82"/>
        <end position="91"/>
    </location>
</feature>
<dbReference type="InterPro" id="IPR055780">
    <property type="entry name" value="DUF7356"/>
</dbReference>
<feature type="domain" description="DUF7356" evidence="4">
    <location>
        <begin position="250"/>
        <end position="315"/>
    </location>
</feature>
<organism evidence="5 6">
    <name type="scientific">Salix dunnii</name>
    <dbReference type="NCBI Taxonomy" id="1413687"/>
    <lineage>
        <taxon>Eukaryota</taxon>
        <taxon>Viridiplantae</taxon>
        <taxon>Streptophyta</taxon>
        <taxon>Embryophyta</taxon>
        <taxon>Tracheophyta</taxon>
        <taxon>Spermatophyta</taxon>
        <taxon>Magnoliopsida</taxon>
        <taxon>eudicotyledons</taxon>
        <taxon>Gunneridae</taxon>
        <taxon>Pentapetalae</taxon>
        <taxon>rosids</taxon>
        <taxon>fabids</taxon>
        <taxon>Malpighiales</taxon>
        <taxon>Salicaceae</taxon>
        <taxon>Saliceae</taxon>
        <taxon>Salix</taxon>
    </lineage>
</organism>
<dbReference type="Proteomes" id="UP000657918">
    <property type="component" value="Chromosome 4"/>
</dbReference>
<dbReference type="Pfam" id="PF24053">
    <property type="entry name" value="DUF7356"/>
    <property type="match status" value="1"/>
</dbReference>
<feature type="signal peptide" evidence="3">
    <location>
        <begin position="1"/>
        <end position="25"/>
    </location>
</feature>
<feature type="region of interest" description="Disordered" evidence="1">
    <location>
        <begin position="42"/>
        <end position="140"/>
    </location>
</feature>
<feature type="compositionally biased region" description="Polar residues" evidence="1">
    <location>
        <begin position="43"/>
        <end position="52"/>
    </location>
</feature>
<name>A0A835MZS2_9ROSI</name>
<evidence type="ECO:0000256" key="3">
    <source>
        <dbReference type="SAM" id="SignalP"/>
    </source>
</evidence>
<proteinExistence type="predicted"/>
<dbReference type="AlphaFoldDB" id="A0A835MZS2"/>
<protein>
    <recommendedName>
        <fullName evidence="4">DUF7356 domain-containing protein</fullName>
    </recommendedName>
</protein>
<evidence type="ECO:0000259" key="4">
    <source>
        <dbReference type="Pfam" id="PF24053"/>
    </source>
</evidence>
<feature type="transmembrane region" description="Helical" evidence="2">
    <location>
        <begin position="337"/>
        <end position="357"/>
    </location>
</feature>
<dbReference type="OrthoDB" id="785602at2759"/>
<reference evidence="5 6" key="1">
    <citation type="submission" date="2020-10" db="EMBL/GenBank/DDBJ databases">
        <title>Plant Genome Project.</title>
        <authorList>
            <person name="Zhang R.-G."/>
        </authorList>
    </citation>
    <scope>NUCLEOTIDE SEQUENCE [LARGE SCALE GENOMIC DNA]</scope>
    <source>
        <strain evidence="5">FAFU-HL-1</strain>
        <tissue evidence="5">Leaf</tissue>
    </source>
</reference>
<dbReference type="PANTHER" id="PTHR34200:SF2">
    <property type="entry name" value="TRANSMEMBRANE PROTEIN"/>
    <property type="match status" value="1"/>
</dbReference>
<keyword evidence="2" id="KW-1133">Transmembrane helix</keyword>
<evidence type="ECO:0000256" key="2">
    <source>
        <dbReference type="SAM" id="Phobius"/>
    </source>
</evidence>
<feature type="compositionally biased region" description="Basic and acidic residues" evidence="1">
    <location>
        <begin position="108"/>
        <end position="135"/>
    </location>
</feature>
<accession>A0A835MZS2</accession>
<evidence type="ECO:0000313" key="5">
    <source>
        <dbReference type="EMBL" id="KAF9684862.1"/>
    </source>
</evidence>
<dbReference type="EMBL" id="JADGMS010000004">
    <property type="protein sequence ID" value="KAF9684862.1"/>
    <property type="molecule type" value="Genomic_DNA"/>
</dbReference>
<keyword evidence="6" id="KW-1185">Reference proteome</keyword>
<comment type="caution">
    <text evidence="5">The sequence shown here is derived from an EMBL/GenBank/DDBJ whole genome shotgun (WGS) entry which is preliminary data.</text>
</comment>
<sequence>MDRNGVSRLFLLFSVLIFSSGVSNASFLSNNRRLAALKDHDGNSSVKIQVSPSPSPDPAKTLNTTNTEDNSVSKVDNPTSLNNNNNNNNNNRSNDERGVVGLNSTLGNEKESGNEIRDDETKNVGEEKDHRKPDLESDVGGKNCTTLGGRRCTDLKSMTACILGFDNDSCHFSYSYTPEGCPMETGGLLFLILCPSTRLLKNPGICLIDVGQCSLLLIDHKMQKSHVVICRGAPSLYSSSSFLSLFVENQWWTVLIQNSGEHNLSVDVLAPNPADYSLVEIAKQQTKMINLTVGQSTEVILNAKNGGCVLHLDPPESQANFFLNLPSFDQLITPINGAYFLIITVVVFGGTLACCMCRKGRLEVGIAYQELEMAMPETSVETAGGWDNSWDDSWDEENAIKSPAARHSASVLANGLTSRTPNKDGWENDWDK</sequence>
<evidence type="ECO:0000256" key="1">
    <source>
        <dbReference type="SAM" id="MobiDB-lite"/>
    </source>
</evidence>
<gene>
    <name evidence="5" type="ORF">SADUNF_Sadunf04G0162600</name>
</gene>
<dbReference type="PANTHER" id="PTHR34200">
    <property type="entry name" value="DENTIN SIALOPHOSPHOPROTEIN-LIKE ISOFORM X1"/>
    <property type="match status" value="1"/>
</dbReference>
<feature type="compositionally biased region" description="Polar residues" evidence="1">
    <location>
        <begin position="61"/>
        <end position="81"/>
    </location>
</feature>
<evidence type="ECO:0000313" key="6">
    <source>
        <dbReference type="Proteomes" id="UP000657918"/>
    </source>
</evidence>
<keyword evidence="2" id="KW-0812">Transmembrane</keyword>
<keyword evidence="2" id="KW-0472">Membrane</keyword>
<keyword evidence="3" id="KW-0732">Signal</keyword>
<feature type="chain" id="PRO_5032602903" description="DUF7356 domain-containing protein" evidence="3">
    <location>
        <begin position="26"/>
        <end position="432"/>
    </location>
</feature>